<organism evidence="3 4">
    <name type="scientific">Peterkaempfera bronchialis</name>
    <dbReference type="NCBI Taxonomy" id="2126346"/>
    <lineage>
        <taxon>Bacteria</taxon>
        <taxon>Bacillati</taxon>
        <taxon>Actinomycetota</taxon>
        <taxon>Actinomycetes</taxon>
        <taxon>Kitasatosporales</taxon>
        <taxon>Streptomycetaceae</taxon>
        <taxon>Peterkaempfera</taxon>
    </lineage>
</organism>
<dbReference type="OrthoDB" id="5243140at2"/>
<dbReference type="InterPro" id="IPR000871">
    <property type="entry name" value="Beta-lactam_class-A"/>
</dbReference>
<evidence type="ECO:0000259" key="2">
    <source>
        <dbReference type="Pfam" id="PF13354"/>
    </source>
</evidence>
<dbReference type="EMBL" id="CP031264">
    <property type="protein sequence ID" value="AXI81165.1"/>
    <property type="molecule type" value="Genomic_DNA"/>
</dbReference>
<reference evidence="4" key="1">
    <citation type="submission" date="2018-07" db="EMBL/GenBank/DDBJ databases">
        <title>Streptacidiphilus bronchialis DSM 106435 chromosome.</title>
        <authorList>
            <person name="Batra D."/>
            <person name="Gulvik C.A."/>
        </authorList>
    </citation>
    <scope>NUCLEOTIDE SEQUENCE [LARGE SCALE GENOMIC DNA]</scope>
    <source>
        <strain evidence="4">DSM 106435</strain>
    </source>
</reference>
<evidence type="ECO:0000313" key="4">
    <source>
        <dbReference type="Proteomes" id="UP000249340"/>
    </source>
</evidence>
<gene>
    <name evidence="3" type="ORF">C7M71_004540</name>
</gene>
<dbReference type="AlphaFoldDB" id="A0A345T5B0"/>
<dbReference type="GO" id="GO:0046677">
    <property type="term" value="P:response to antibiotic"/>
    <property type="evidence" value="ECO:0007669"/>
    <property type="project" value="InterPro"/>
</dbReference>
<dbReference type="Pfam" id="PF13354">
    <property type="entry name" value="Beta-lactamase2"/>
    <property type="match status" value="1"/>
</dbReference>
<name>A0A345T5B0_9ACTN</name>
<sequence>MARRIAPAALALALLPLAAPAPAAHAATAPKLCTSTGDPKLAAKLSQDIRTALSGRAGRVSVTLWDRRTDTSCAVGSTWHYDSASVVKVTVMMAVLRRAQELKRNLTAREDALITAMITKSDNDATTQLWQSLGRARVQRFLTLAGLTHTTLNAGGAWGLTQITAQDELRVLALLDGVNTVLTPSSRAYGLRKMAAVVASQRWGTPAGAPTGVGVHVKNGWLPRATHGWRVHSIGDFTRTNGMNYRMVVLTQDNQTMAYGVTTIERIARAIHRDLNPGTKAAVVGRVPMLGPQRSDGSDHGSFRR</sequence>
<protein>
    <recommendedName>
        <fullName evidence="2">Beta-lactamase class A catalytic domain-containing protein</fullName>
    </recommendedName>
</protein>
<dbReference type="Proteomes" id="UP000249340">
    <property type="component" value="Chromosome"/>
</dbReference>
<dbReference type="PANTHER" id="PTHR35333">
    <property type="entry name" value="BETA-LACTAMASE"/>
    <property type="match status" value="1"/>
</dbReference>
<proteinExistence type="predicted"/>
<feature type="signal peptide" evidence="1">
    <location>
        <begin position="1"/>
        <end position="26"/>
    </location>
</feature>
<dbReference type="GO" id="GO:0008800">
    <property type="term" value="F:beta-lactamase activity"/>
    <property type="evidence" value="ECO:0007669"/>
    <property type="project" value="InterPro"/>
</dbReference>
<evidence type="ECO:0000313" key="3">
    <source>
        <dbReference type="EMBL" id="AXI81165.1"/>
    </source>
</evidence>
<dbReference type="PANTHER" id="PTHR35333:SF3">
    <property type="entry name" value="BETA-LACTAMASE-TYPE TRANSPEPTIDASE FOLD CONTAINING PROTEIN"/>
    <property type="match status" value="1"/>
</dbReference>
<feature type="domain" description="Beta-lactamase class A catalytic" evidence="2">
    <location>
        <begin position="113"/>
        <end position="251"/>
    </location>
</feature>
<evidence type="ECO:0000256" key="1">
    <source>
        <dbReference type="SAM" id="SignalP"/>
    </source>
</evidence>
<keyword evidence="1" id="KW-0732">Signal</keyword>
<feature type="chain" id="PRO_5016649576" description="Beta-lactamase class A catalytic domain-containing protein" evidence="1">
    <location>
        <begin position="27"/>
        <end position="305"/>
    </location>
</feature>
<dbReference type="GO" id="GO:0030655">
    <property type="term" value="P:beta-lactam antibiotic catabolic process"/>
    <property type="evidence" value="ECO:0007669"/>
    <property type="project" value="InterPro"/>
</dbReference>
<dbReference type="InterPro" id="IPR045155">
    <property type="entry name" value="Beta-lactam_cat"/>
</dbReference>
<accession>A0A345T5B0</accession>
<dbReference type="Gene3D" id="3.40.710.10">
    <property type="entry name" value="DD-peptidase/beta-lactamase superfamily"/>
    <property type="match status" value="1"/>
</dbReference>
<keyword evidence="4" id="KW-1185">Reference proteome</keyword>
<dbReference type="SUPFAM" id="SSF56601">
    <property type="entry name" value="beta-lactamase/transpeptidase-like"/>
    <property type="match status" value="1"/>
</dbReference>
<dbReference type="InterPro" id="IPR012338">
    <property type="entry name" value="Beta-lactam/transpept-like"/>
</dbReference>
<dbReference type="KEGG" id="stri:C7M71_004540"/>